<dbReference type="GO" id="GO:0061809">
    <property type="term" value="F:NAD+ nucleosidase activity, cyclic ADP-ribose generating"/>
    <property type="evidence" value="ECO:0007669"/>
    <property type="project" value="UniProtKB-EC"/>
</dbReference>
<dbReference type="SUPFAM" id="SSF52309">
    <property type="entry name" value="N-(deoxy)ribosyltransferase-like"/>
    <property type="match status" value="1"/>
</dbReference>
<dbReference type="Pfam" id="PF02267">
    <property type="entry name" value="Rib_hydrolayse"/>
    <property type="match status" value="1"/>
</dbReference>
<evidence type="ECO:0000256" key="2">
    <source>
        <dbReference type="ARBA" id="ARBA00011982"/>
    </source>
</evidence>
<dbReference type="GO" id="GO:0016740">
    <property type="term" value="F:transferase activity"/>
    <property type="evidence" value="ECO:0007669"/>
    <property type="project" value="UniProtKB-KW"/>
</dbReference>
<keyword evidence="3" id="KW-0808">Transferase</keyword>
<dbReference type="AlphaFoldDB" id="A0A8K1GLD1"/>
<gene>
    <name evidence="7" type="ORF">HGM15179_005987</name>
</gene>
<comment type="similarity">
    <text evidence="1">Belongs to the ADP-ribosyl cyclase family.</text>
</comment>
<sequence>MSLGDTLFGFVGDFLNWCGQADSPGLDYESCPTTTECENNAVESFWRMLSIIYAKHSSGVIHVLLNGSAAGGAYPQPGFFADYEIPNLQKDKISQIVIWVLDDIEGPDIDSCGAHSVKTLETRLTALGYDVTCTDNDNSDLPCETWSGIPDLAKLDSCHSFDFLPFGIGYSRALILSLNQFVLLASFDVQWLLNIASRVTPTRSLEKP</sequence>
<evidence type="ECO:0000256" key="1">
    <source>
        <dbReference type="ARBA" id="ARBA00005406"/>
    </source>
</evidence>
<dbReference type="GO" id="GO:0005886">
    <property type="term" value="C:plasma membrane"/>
    <property type="evidence" value="ECO:0007669"/>
    <property type="project" value="TreeGrafter"/>
</dbReference>
<evidence type="ECO:0000256" key="6">
    <source>
        <dbReference type="ARBA" id="ARBA00023157"/>
    </source>
</evidence>
<dbReference type="Gene3D" id="3.40.50.720">
    <property type="entry name" value="NAD(P)-binding Rossmann-like Domain"/>
    <property type="match status" value="1"/>
</dbReference>
<dbReference type="GO" id="GO:0030890">
    <property type="term" value="P:positive regulation of B cell proliferation"/>
    <property type="evidence" value="ECO:0007669"/>
    <property type="project" value="TreeGrafter"/>
</dbReference>
<evidence type="ECO:0000313" key="8">
    <source>
        <dbReference type="Proteomes" id="UP000796761"/>
    </source>
</evidence>
<comment type="caution">
    <text evidence="7">The sequence shown here is derived from an EMBL/GenBank/DDBJ whole genome shotgun (WGS) entry which is preliminary data.</text>
</comment>
<evidence type="ECO:0000256" key="3">
    <source>
        <dbReference type="ARBA" id="ARBA00022679"/>
    </source>
</evidence>
<name>A0A8K1GLD1_9PASS</name>
<dbReference type="PANTHER" id="PTHR10912:SF4">
    <property type="entry name" value="ADP-RIBOSYL CYCLASE_CYCLIC ADP-RIBOSE HYDROLASE 2"/>
    <property type="match status" value="1"/>
</dbReference>
<dbReference type="Proteomes" id="UP000796761">
    <property type="component" value="Unassembled WGS sequence"/>
</dbReference>
<evidence type="ECO:0000256" key="5">
    <source>
        <dbReference type="ARBA" id="ARBA00023027"/>
    </source>
</evidence>
<dbReference type="OrthoDB" id="9944984at2759"/>
<evidence type="ECO:0000256" key="4">
    <source>
        <dbReference type="ARBA" id="ARBA00022801"/>
    </source>
</evidence>
<dbReference type="InterPro" id="IPR003193">
    <property type="entry name" value="ADP-ribosyl_cyclase"/>
</dbReference>
<keyword evidence="6" id="KW-1015">Disulfide bond</keyword>
<protein>
    <recommendedName>
        <fullName evidence="2">ADP-ribosyl cyclase/cyclic ADP-ribose hydrolase</fullName>
        <ecNumber evidence="2">3.2.2.6</ecNumber>
    </recommendedName>
</protein>
<dbReference type="EC" id="3.2.2.6" evidence="2"/>
<organism evidence="7 8">
    <name type="scientific">Zosterops borbonicus</name>
    <dbReference type="NCBI Taxonomy" id="364589"/>
    <lineage>
        <taxon>Eukaryota</taxon>
        <taxon>Metazoa</taxon>
        <taxon>Chordata</taxon>
        <taxon>Craniata</taxon>
        <taxon>Vertebrata</taxon>
        <taxon>Euteleostomi</taxon>
        <taxon>Archelosauria</taxon>
        <taxon>Archosauria</taxon>
        <taxon>Dinosauria</taxon>
        <taxon>Saurischia</taxon>
        <taxon>Theropoda</taxon>
        <taxon>Coelurosauria</taxon>
        <taxon>Aves</taxon>
        <taxon>Neognathae</taxon>
        <taxon>Neoaves</taxon>
        <taxon>Telluraves</taxon>
        <taxon>Australaves</taxon>
        <taxon>Passeriformes</taxon>
        <taxon>Sylvioidea</taxon>
        <taxon>Zosteropidae</taxon>
        <taxon>Zosterops</taxon>
    </lineage>
</organism>
<proteinExistence type="inferred from homology"/>
<keyword evidence="5" id="KW-0520">NAD</keyword>
<reference evidence="7" key="1">
    <citation type="submission" date="2019-04" db="EMBL/GenBank/DDBJ databases">
        <title>Genome assembly of Zosterops borbonicus 15179.</title>
        <authorList>
            <person name="Leroy T."/>
            <person name="Anselmetti Y."/>
            <person name="Tilak M.-K."/>
            <person name="Nabholz B."/>
        </authorList>
    </citation>
    <scope>NUCLEOTIDE SEQUENCE</scope>
    <source>
        <strain evidence="7">HGM_15179</strain>
        <tissue evidence="7">Muscle</tissue>
    </source>
</reference>
<dbReference type="PANTHER" id="PTHR10912">
    <property type="entry name" value="ADP-RIBOSYL CYCLASE"/>
    <property type="match status" value="1"/>
</dbReference>
<dbReference type="EMBL" id="SWJQ01000132">
    <property type="protein sequence ID" value="TRZ21126.1"/>
    <property type="molecule type" value="Genomic_DNA"/>
</dbReference>
<dbReference type="GO" id="GO:0016849">
    <property type="term" value="F:phosphorus-oxygen lyase activity"/>
    <property type="evidence" value="ECO:0007669"/>
    <property type="project" value="TreeGrafter"/>
</dbReference>
<accession>A0A8K1GLD1</accession>
<keyword evidence="4" id="KW-0378">Hydrolase</keyword>
<keyword evidence="8" id="KW-1185">Reference proteome</keyword>
<evidence type="ECO:0000313" key="7">
    <source>
        <dbReference type="EMBL" id="TRZ21126.1"/>
    </source>
</evidence>